<keyword evidence="26" id="KW-1185">Reference proteome</keyword>
<keyword evidence="16 23" id="KW-1133">Transmembrane helix</keyword>
<dbReference type="GO" id="GO:0005524">
    <property type="term" value="F:ATP binding"/>
    <property type="evidence" value="ECO:0007669"/>
    <property type="project" value="UniProtKB-UniRule"/>
</dbReference>
<dbReference type="SUPFAM" id="SSF56112">
    <property type="entry name" value="Protein kinase-like (PK-like)"/>
    <property type="match status" value="1"/>
</dbReference>
<evidence type="ECO:0000313" key="25">
    <source>
        <dbReference type="EMBL" id="KAF3434835.1"/>
    </source>
</evidence>
<evidence type="ECO:0000256" key="13">
    <source>
        <dbReference type="ARBA" id="ARBA00022741"/>
    </source>
</evidence>
<dbReference type="EMBL" id="VOIH02000010">
    <property type="protein sequence ID" value="KAF3434835.1"/>
    <property type="molecule type" value="Genomic_DNA"/>
</dbReference>
<evidence type="ECO:0000256" key="14">
    <source>
        <dbReference type="ARBA" id="ARBA00022777"/>
    </source>
</evidence>
<dbReference type="PANTHER" id="PTHR27008">
    <property type="entry name" value="OS04G0122200 PROTEIN"/>
    <property type="match status" value="1"/>
</dbReference>
<evidence type="ECO:0000256" key="16">
    <source>
        <dbReference type="ARBA" id="ARBA00022989"/>
    </source>
</evidence>
<feature type="domain" description="Protein kinase" evidence="24">
    <location>
        <begin position="668"/>
        <end position="974"/>
    </location>
</feature>
<dbReference type="InterPro" id="IPR008271">
    <property type="entry name" value="Ser/Thr_kinase_AS"/>
</dbReference>
<feature type="transmembrane region" description="Helical" evidence="23">
    <location>
        <begin position="611"/>
        <end position="633"/>
    </location>
</feature>
<comment type="caution">
    <text evidence="25">The sequence shown here is derived from an EMBL/GenBank/DDBJ whole genome shotgun (WGS) entry which is preliminary data.</text>
</comment>
<dbReference type="FunFam" id="3.80.10.10:FF:001655">
    <property type="entry name" value="Putative leucine-rich repeat receptor-like protein kinase family protein"/>
    <property type="match status" value="1"/>
</dbReference>
<evidence type="ECO:0000259" key="24">
    <source>
        <dbReference type="PROSITE" id="PS50011"/>
    </source>
</evidence>
<keyword evidence="10 23" id="KW-0812">Transmembrane</keyword>
<comment type="subcellular location">
    <subcellularLocation>
        <location evidence="1">Cell membrane</location>
        <topology evidence="1">Single-pass type I membrane protein</topology>
    </subcellularLocation>
</comment>
<gene>
    <name evidence="25" type="ORF">FNV43_RR21922</name>
</gene>
<evidence type="ECO:0000256" key="7">
    <source>
        <dbReference type="ARBA" id="ARBA00022553"/>
    </source>
</evidence>
<dbReference type="Proteomes" id="UP000796880">
    <property type="component" value="Unassembled WGS sequence"/>
</dbReference>
<dbReference type="SMART" id="SM00365">
    <property type="entry name" value="LRR_SD22"/>
    <property type="match status" value="6"/>
</dbReference>
<dbReference type="Pfam" id="PF13855">
    <property type="entry name" value="LRR_8"/>
    <property type="match status" value="2"/>
</dbReference>
<evidence type="ECO:0000256" key="2">
    <source>
        <dbReference type="ARBA" id="ARBA00008684"/>
    </source>
</evidence>
<evidence type="ECO:0000313" key="26">
    <source>
        <dbReference type="Proteomes" id="UP000796880"/>
    </source>
</evidence>
<dbReference type="AlphaFoldDB" id="A0A8K0DW20"/>
<dbReference type="InterPro" id="IPR032675">
    <property type="entry name" value="LRR_dom_sf"/>
</dbReference>
<dbReference type="PRINTS" id="PR00019">
    <property type="entry name" value="LEURICHRPT"/>
</dbReference>
<dbReference type="EC" id="2.7.11.1" evidence="4"/>
<keyword evidence="17 23" id="KW-0472">Membrane</keyword>
<dbReference type="Gene3D" id="3.80.10.10">
    <property type="entry name" value="Ribonuclease Inhibitor"/>
    <property type="match status" value="3"/>
</dbReference>
<dbReference type="FunFam" id="3.80.10.10:FF:000275">
    <property type="entry name" value="Leucine-rich repeat receptor-like protein kinase"/>
    <property type="match status" value="1"/>
</dbReference>
<organism evidence="25 26">
    <name type="scientific">Rhamnella rubrinervis</name>
    <dbReference type="NCBI Taxonomy" id="2594499"/>
    <lineage>
        <taxon>Eukaryota</taxon>
        <taxon>Viridiplantae</taxon>
        <taxon>Streptophyta</taxon>
        <taxon>Embryophyta</taxon>
        <taxon>Tracheophyta</taxon>
        <taxon>Spermatophyta</taxon>
        <taxon>Magnoliopsida</taxon>
        <taxon>eudicotyledons</taxon>
        <taxon>Gunneridae</taxon>
        <taxon>Pentapetalae</taxon>
        <taxon>rosids</taxon>
        <taxon>fabids</taxon>
        <taxon>Rosales</taxon>
        <taxon>Rhamnaceae</taxon>
        <taxon>rhamnoid group</taxon>
        <taxon>Rhamneae</taxon>
        <taxon>Rhamnella</taxon>
    </lineage>
</organism>
<evidence type="ECO:0000256" key="4">
    <source>
        <dbReference type="ARBA" id="ARBA00012513"/>
    </source>
</evidence>
<evidence type="ECO:0000256" key="8">
    <source>
        <dbReference type="ARBA" id="ARBA00022614"/>
    </source>
</evidence>
<sequence length="985" mass="107141">MGFQSHALAFTILFVNTFFFKYMLLGVDSATPSIVSDKEALIAFKSQLSFDTTNLLSTWDVNNSSSSPCNWMGVVCSNGSGERVIALDLSGLRLTGSISPHIGNLSFLNSLQLQNNRFTVLELMANEITSALAEELGHLTNLKVLKLGRNHLFGAIPPTIGNLSSLIHLNLGTNTLHGNVPSDLGRLKSLEMLDITINNLTGILPPSIYNLSSLVDLAVASNDLWGEIPYDVGVKLPNLLIFNFCFNKFTGKIPGSLHNLTRIEVIRMAHNLLEGTVPPGLGNLPFLKMYNIGFNRIVSSGEDGLSFITSLTNSTQLNFLAIDGNHLEGVIPESVGNLSKVLSKLYMGGNRIYGKIPTSVGSLSSLTLFNLTSNSISGEIPPQIGQLQQLQMLGLGLNNLSGGIPNSLGNLLKLNNIDLSGNSLLGSIPSSFGNFQSLLSMDLSNNKLNGSIPKESLSLSSLSSILNLSNNFLNGPLPEDIALENVVTIDLSKNLLSGHIPSSISDCKSLEALFMAKNRFSGPIPNALAEVKGLEMLDLSSNQLSGFIPKDLQNLHALHYLNLSFNHLEGEVPKGGVFGNVSSVHLEGNEKLCLHFECLNSTRSGQGRRRVVIVGIITAIATLALCIILFYLLHIRKSKARSTQASEATKGQFQMVSYEELREATGNFKEENLIGNGSFGTVYKGYLREGIAVAIKVLNTQMTGSWKSFAAECEALRNVRHRNLVRLITSCSSIDFKNMDFLALVYEYLSNGSLEDWIRGKKMKANGEALNIVDRLNVAIDVASALDYMHHDCEVPVVHCDIKPSNILLDEDLTAKIGDFGLARLLMEKRGTQTSISSTNVIRGSIGYIPPEYGLGEKASTAGDTYSFGVMLLELFTGKCPTDESFRGDLNLPRWVQSAFPENLKVIIASDLLLLAGDAYVDVDDDINDEYVIPEIEHDCLATVIEVGLCCTKESPDGRITMRHALHKLKHAQLAFLKYTNGTKK</sequence>
<accession>A0A8K0DW20</accession>
<reference evidence="25" key="1">
    <citation type="submission" date="2020-03" db="EMBL/GenBank/DDBJ databases">
        <title>A high-quality chromosome-level genome assembly of a woody plant with both climbing and erect habits, Rhamnella rubrinervis.</title>
        <authorList>
            <person name="Lu Z."/>
            <person name="Yang Y."/>
            <person name="Zhu X."/>
            <person name="Sun Y."/>
        </authorList>
    </citation>
    <scope>NUCLEOTIDE SEQUENCE</scope>
    <source>
        <strain evidence="25">BYM</strain>
        <tissue evidence="25">Leaf</tissue>
    </source>
</reference>
<evidence type="ECO:0000256" key="5">
    <source>
        <dbReference type="ARBA" id="ARBA00022475"/>
    </source>
</evidence>
<evidence type="ECO:0000256" key="15">
    <source>
        <dbReference type="ARBA" id="ARBA00022840"/>
    </source>
</evidence>
<evidence type="ECO:0000256" key="12">
    <source>
        <dbReference type="ARBA" id="ARBA00022737"/>
    </source>
</evidence>
<evidence type="ECO:0000256" key="18">
    <source>
        <dbReference type="ARBA" id="ARBA00023170"/>
    </source>
</evidence>
<dbReference type="InterPro" id="IPR001611">
    <property type="entry name" value="Leu-rich_rpt"/>
</dbReference>
<dbReference type="CDD" id="cd14066">
    <property type="entry name" value="STKc_IRAK"/>
    <property type="match status" value="1"/>
</dbReference>
<dbReference type="InterPro" id="IPR011009">
    <property type="entry name" value="Kinase-like_dom_sf"/>
</dbReference>
<keyword evidence="19" id="KW-0325">Glycoprotein</keyword>
<dbReference type="Pfam" id="PF00560">
    <property type="entry name" value="LRR_1"/>
    <property type="match status" value="3"/>
</dbReference>
<comment type="similarity">
    <text evidence="2">Belongs to the protein kinase superfamily. Ser/Thr protein kinase family.</text>
</comment>
<keyword evidence="18" id="KW-0675">Receptor</keyword>
<dbReference type="InterPro" id="IPR003591">
    <property type="entry name" value="Leu-rich_rpt_typical-subtyp"/>
</dbReference>
<evidence type="ECO:0000256" key="22">
    <source>
        <dbReference type="PROSITE-ProRule" id="PRU10141"/>
    </source>
</evidence>
<proteinExistence type="inferred from homology"/>
<dbReference type="SUPFAM" id="SSF52058">
    <property type="entry name" value="L domain-like"/>
    <property type="match status" value="1"/>
</dbReference>
<dbReference type="InterPro" id="IPR017441">
    <property type="entry name" value="Protein_kinase_ATP_BS"/>
</dbReference>
<keyword evidence="12" id="KW-0677">Repeat</keyword>
<dbReference type="FunFam" id="3.30.200.20:FF:000432">
    <property type="entry name" value="LRR receptor-like serine/threonine-protein kinase EFR"/>
    <property type="match status" value="1"/>
</dbReference>
<dbReference type="SMART" id="SM00220">
    <property type="entry name" value="S_TKc"/>
    <property type="match status" value="1"/>
</dbReference>
<dbReference type="OrthoDB" id="676979at2759"/>
<evidence type="ECO:0000256" key="3">
    <source>
        <dbReference type="ARBA" id="ARBA00009592"/>
    </source>
</evidence>
<keyword evidence="15 22" id="KW-0067">ATP-binding</keyword>
<dbReference type="PROSITE" id="PS00108">
    <property type="entry name" value="PROTEIN_KINASE_ST"/>
    <property type="match status" value="1"/>
</dbReference>
<protein>
    <recommendedName>
        <fullName evidence="4">non-specific serine/threonine protein kinase</fullName>
        <ecNumber evidence="4">2.7.11.1</ecNumber>
    </recommendedName>
</protein>
<evidence type="ECO:0000256" key="11">
    <source>
        <dbReference type="ARBA" id="ARBA00022729"/>
    </source>
</evidence>
<name>A0A8K0DW20_9ROSA</name>
<keyword evidence="13 22" id="KW-0547">Nucleotide-binding</keyword>
<feature type="binding site" evidence="22">
    <location>
        <position position="696"/>
    </location>
    <ligand>
        <name>ATP</name>
        <dbReference type="ChEBI" id="CHEBI:30616"/>
    </ligand>
</feature>
<dbReference type="GO" id="GO:0005886">
    <property type="term" value="C:plasma membrane"/>
    <property type="evidence" value="ECO:0007669"/>
    <property type="project" value="UniProtKB-SubCell"/>
</dbReference>
<keyword evidence="11" id="KW-0732">Signal</keyword>
<keyword evidence="8" id="KW-0433">Leucine-rich repeat</keyword>
<evidence type="ECO:0000256" key="17">
    <source>
        <dbReference type="ARBA" id="ARBA00023136"/>
    </source>
</evidence>
<dbReference type="InterPro" id="IPR013210">
    <property type="entry name" value="LRR_N_plant-typ"/>
</dbReference>
<keyword evidence="7" id="KW-0597">Phosphoprotein</keyword>
<keyword evidence="6" id="KW-0723">Serine/threonine-protein kinase</keyword>
<comment type="catalytic activity">
    <reaction evidence="21">
        <text>L-seryl-[protein] + ATP = O-phospho-L-seryl-[protein] + ADP + H(+)</text>
        <dbReference type="Rhea" id="RHEA:17989"/>
        <dbReference type="Rhea" id="RHEA-COMP:9863"/>
        <dbReference type="Rhea" id="RHEA-COMP:11604"/>
        <dbReference type="ChEBI" id="CHEBI:15378"/>
        <dbReference type="ChEBI" id="CHEBI:29999"/>
        <dbReference type="ChEBI" id="CHEBI:30616"/>
        <dbReference type="ChEBI" id="CHEBI:83421"/>
        <dbReference type="ChEBI" id="CHEBI:456216"/>
        <dbReference type="EC" id="2.7.11.1"/>
    </reaction>
</comment>
<evidence type="ECO:0000256" key="23">
    <source>
        <dbReference type="SAM" id="Phobius"/>
    </source>
</evidence>
<dbReference type="SUPFAM" id="SSF52047">
    <property type="entry name" value="RNI-like"/>
    <property type="match status" value="1"/>
</dbReference>
<dbReference type="Pfam" id="PF00069">
    <property type="entry name" value="Pkinase"/>
    <property type="match status" value="1"/>
</dbReference>
<evidence type="ECO:0000256" key="1">
    <source>
        <dbReference type="ARBA" id="ARBA00004251"/>
    </source>
</evidence>
<keyword evidence="5" id="KW-1003">Cell membrane</keyword>
<evidence type="ECO:0000256" key="21">
    <source>
        <dbReference type="ARBA" id="ARBA00048679"/>
    </source>
</evidence>
<dbReference type="FunFam" id="3.80.10.10:FF:000288">
    <property type="entry name" value="LRR receptor-like serine/threonine-protein kinase EFR"/>
    <property type="match status" value="1"/>
</dbReference>
<dbReference type="GO" id="GO:0004674">
    <property type="term" value="F:protein serine/threonine kinase activity"/>
    <property type="evidence" value="ECO:0007669"/>
    <property type="project" value="UniProtKB-KW"/>
</dbReference>
<comment type="catalytic activity">
    <reaction evidence="20">
        <text>L-threonyl-[protein] + ATP = O-phospho-L-threonyl-[protein] + ADP + H(+)</text>
        <dbReference type="Rhea" id="RHEA:46608"/>
        <dbReference type="Rhea" id="RHEA-COMP:11060"/>
        <dbReference type="Rhea" id="RHEA-COMP:11605"/>
        <dbReference type="ChEBI" id="CHEBI:15378"/>
        <dbReference type="ChEBI" id="CHEBI:30013"/>
        <dbReference type="ChEBI" id="CHEBI:30616"/>
        <dbReference type="ChEBI" id="CHEBI:61977"/>
        <dbReference type="ChEBI" id="CHEBI:456216"/>
        <dbReference type="EC" id="2.7.11.1"/>
    </reaction>
</comment>
<evidence type="ECO:0000256" key="20">
    <source>
        <dbReference type="ARBA" id="ARBA00047899"/>
    </source>
</evidence>
<dbReference type="InterPro" id="IPR000719">
    <property type="entry name" value="Prot_kinase_dom"/>
</dbReference>
<dbReference type="FunFam" id="1.10.510.10:FF:000358">
    <property type="entry name" value="Putative leucine-rich repeat receptor-like serine/threonine-protein kinase"/>
    <property type="match status" value="1"/>
</dbReference>
<dbReference type="SMART" id="SM00369">
    <property type="entry name" value="LRR_TYP"/>
    <property type="match status" value="9"/>
</dbReference>
<dbReference type="Pfam" id="PF08263">
    <property type="entry name" value="LRRNT_2"/>
    <property type="match status" value="1"/>
</dbReference>
<evidence type="ECO:0000256" key="10">
    <source>
        <dbReference type="ARBA" id="ARBA00022692"/>
    </source>
</evidence>
<dbReference type="InterPro" id="IPR051809">
    <property type="entry name" value="Plant_receptor-like_S/T_kinase"/>
</dbReference>
<comment type="similarity">
    <text evidence="3">Belongs to the RLP family.</text>
</comment>
<dbReference type="PANTHER" id="PTHR27008:SF357">
    <property type="entry name" value="PROTEIN KINASE DOMAIN-CONTAINING PROTEIN"/>
    <property type="match status" value="1"/>
</dbReference>
<evidence type="ECO:0000256" key="19">
    <source>
        <dbReference type="ARBA" id="ARBA00023180"/>
    </source>
</evidence>
<evidence type="ECO:0000256" key="9">
    <source>
        <dbReference type="ARBA" id="ARBA00022679"/>
    </source>
</evidence>
<dbReference type="Gene3D" id="3.30.200.20">
    <property type="entry name" value="Phosphorylase Kinase, domain 1"/>
    <property type="match status" value="1"/>
</dbReference>
<dbReference type="Gene3D" id="1.10.510.10">
    <property type="entry name" value="Transferase(Phosphotransferase) domain 1"/>
    <property type="match status" value="1"/>
</dbReference>
<keyword evidence="9" id="KW-0808">Transferase</keyword>
<keyword evidence="14" id="KW-0418">Kinase</keyword>
<dbReference type="PROSITE" id="PS00107">
    <property type="entry name" value="PROTEIN_KINASE_ATP"/>
    <property type="match status" value="1"/>
</dbReference>
<evidence type="ECO:0000256" key="6">
    <source>
        <dbReference type="ARBA" id="ARBA00022527"/>
    </source>
</evidence>
<dbReference type="PROSITE" id="PS50011">
    <property type="entry name" value="PROTEIN_KINASE_DOM"/>
    <property type="match status" value="1"/>
</dbReference>